<protein>
    <submittedName>
        <fullName evidence="1">Uncharacterized protein</fullName>
    </submittedName>
</protein>
<dbReference type="EMBL" id="CM047741">
    <property type="protein sequence ID" value="KAJ0038159.1"/>
    <property type="molecule type" value="Genomic_DNA"/>
</dbReference>
<sequence length="159" mass="18139">MYQQFFKHQHSRIWRLWTGNGFPKCLQVYKGRLETGLIVAIKRAKQGSSLGRNEFKSETELLSRVHKNVISLVDFYYEQGEQTLVHEFIQNGTLKDSLLARGSAYLHELANPTIVHRDIKLLNILLDDHLIAKVTDFGLSKTMGGSENKQILTDVKGTP</sequence>
<reference evidence="2" key="1">
    <citation type="journal article" date="2023" name="G3 (Bethesda)">
        <title>Genome assembly and association tests identify interacting loci associated with vigor, precocity, and sex in interspecific pistachio rootstocks.</title>
        <authorList>
            <person name="Palmer W."/>
            <person name="Jacygrad E."/>
            <person name="Sagayaradj S."/>
            <person name="Cavanaugh K."/>
            <person name="Han R."/>
            <person name="Bertier L."/>
            <person name="Beede B."/>
            <person name="Kafkas S."/>
            <person name="Golino D."/>
            <person name="Preece J."/>
            <person name="Michelmore R."/>
        </authorList>
    </citation>
    <scope>NUCLEOTIDE SEQUENCE [LARGE SCALE GENOMIC DNA]</scope>
</reference>
<name>A0ACC0YIM6_9ROSI</name>
<gene>
    <name evidence="1" type="ORF">Pint_21919</name>
</gene>
<proteinExistence type="predicted"/>
<comment type="caution">
    <text evidence="1">The sequence shown here is derived from an EMBL/GenBank/DDBJ whole genome shotgun (WGS) entry which is preliminary data.</text>
</comment>
<keyword evidence="2" id="KW-1185">Reference proteome</keyword>
<organism evidence="1 2">
    <name type="scientific">Pistacia integerrima</name>
    <dbReference type="NCBI Taxonomy" id="434235"/>
    <lineage>
        <taxon>Eukaryota</taxon>
        <taxon>Viridiplantae</taxon>
        <taxon>Streptophyta</taxon>
        <taxon>Embryophyta</taxon>
        <taxon>Tracheophyta</taxon>
        <taxon>Spermatophyta</taxon>
        <taxon>Magnoliopsida</taxon>
        <taxon>eudicotyledons</taxon>
        <taxon>Gunneridae</taxon>
        <taxon>Pentapetalae</taxon>
        <taxon>rosids</taxon>
        <taxon>malvids</taxon>
        <taxon>Sapindales</taxon>
        <taxon>Anacardiaceae</taxon>
        <taxon>Pistacia</taxon>
    </lineage>
</organism>
<dbReference type="Proteomes" id="UP001163603">
    <property type="component" value="Chromosome 6"/>
</dbReference>
<accession>A0ACC0YIM6</accession>
<evidence type="ECO:0000313" key="1">
    <source>
        <dbReference type="EMBL" id="KAJ0038159.1"/>
    </source>
</evidence>
<evidence type="ECO:0000313" key="2">
    <source>
        <dbReference type="Proteomes" id="UP001163603"/>
    </source>
</evidence>